<accession>A0A1Y4DFF4</accession>
<dbReference type="CDD" id="cd01167">
    <property type="entry name" value="bac_FRK"/>
    <property type="match status" value="1"/>
</dbReference>
<dbReference type="InterPro" id="IPR029056">
    <property type="entry name" value="Ribokinase-like"/>
</dbReference>
<evidence type="ECO:0000256" key="2">
    <source>
        <dbReference type="ARBA" id="ARBA00022679"/>
    </source>
</evidence>
<evidence type="ECO:0000256" key="3">
    <source>
        <dbReference type="ARBA" id="ARBA00022777"/>
    </source>
</evidence>
<keyword evidence="2" id="KW-0808">Transferase</keyword>
<evidence type="ECO:0000313" key="6">
    <source>
        <dbReference type="Proteomes" id="UP000196368"/>
    </source>
</evidence>
<dbReference type="Pfam" id="PF00294">
    <property type="entry name" value="PfkB"/>
    <property type="match status" value="1"/>
</dbReference>
<dbReference type="EMBL" id="NFJD01000001">
    <property type="protein sequence ID" value="OUO57665.1"/>
    <property type="molecule type" value="Genomic_DNA"/>
</dbReference>
<comment type="similarity">
    <text evidence="1">Belongs to the carbohydrate kinase PfkB family.</text>
</comment>
<name>A0A1Y4DFF4_9BACT</name>
<organism evidence="5 6">
    <name type="scientific">Candidatus Avelusimicrobium gallicola</name>
    <dbReference type="NCBI Taxonomy" id="2562704"/>
    <lineage>
        <taxon>Bacteria</taxon>
        <taxon>Pseudomonadati</taxon>
        <taxon>Elusimicrobiota</taxon>
        <taxon>Elusimicrobia</taxon>
        <taxon>Elusimicrobiales</taxon>
        <taxon>Elusimicrobiaceae</taxon>
        <taxon>Candidatus Avelusimicrobium</taxon>
    </lineage>
</organism>
<dbReference type="Proteomes" id="UP000196368">
    <property type="component" value="Unassembled WGS sequence"/>
</dbReference>
<dbReference type="SUPFAM" id="SSF53613">
    <property type="entry name" value="Ribokinase-like"/>
    <property type="match status" value="1"/>
</dbReference>
<dbReference type="OrthoDB" id="9813569at2"/>
<protein>
    <submittedName>
        <fullName evidence="5">Carbohydrate kinase</fullName>
    </submittedName>
</protein>
<dbReference type="RefSeq" id="WP_087287427.1">
    <property type="nucleotide sequence ID" value="NZ_NFJD01000001.1"/>
</dbReference>
<dbReference type="InterPro" id="IPR011611">
    <property type="entry name" value="PfkB_dom"/>
</dbReference>
<dbReference type="GO" id="GO:0016301">
    <property type="term" value="F:kinase activity"/>
    <property type="evidence" value="ECO:0007669"/>
    <property type="project" value="UniProtKB-KW"/>
</dbReference>
<dbReference type="Gene3D" id="3.40.1190.20">
    <property type="match status" value="1"/>
</dbReference>
<dbReference type="PANTHER" id="PTHR43085:SF57">
    <property type="entry name" value="CARBOHYDRATE KINASE PFKB DOMAIN-CONTAINING PROTEIN"/>
    <property type="match status" value="1"/>
</dbReference>
<comment type="caution">
    <text evidence="5">The sequence shown here is derived from an EMBL/GenBank/DDBJ whole genome shotgun (WGS) entry which is preliminary data.</text>
</comment>
<dbReference type="PROSITE" id="PS00584">
    <property type="entry name" value="PFKB_KINASES_2"/>
    <property type="match status" value="1"/>
</dbReference>
<gene>
    <name evidence="5" type="ORF">B5F75_02505</name>
</gene>
<evidence type="ECO:0000313" key="5">
    <source>
        <dbReference type="EMBL" id="OUO57665.1"/>
    </source>
</evidence>
<reference evidence="6" key="1">
    <citation type="submission" date="2017-04" db="EMBL/GenBank/DDBJ databases">
        <title>Function of individual gut microbiota members based on whole genome sequencing of pure cultures obtained from chicken caecum.</title>
        <authorList>
            <person name="Medvecky M."/>
            <person name="Cejkova D."/>
            <person name="Polansky O."/>
            <person name="Karasova D."/>
            <person name="Kubasova T."/>
            <person name="Cizek A."/>
            <person name="Rychlik I."/>
        </authorList>
    </citation>
    <scope>NUCLEOTIDE SEQUENCE [LARGE SCALE GENOMIC DNA]</scope>
    <source>
        <strain evidence="6">An273</strain>
    </source>
</reference>
<dbReference type="InterPro" id="IPR050306">
    <property type="entry name" value="PfkB_Carbo_kinase"/>
</dbReference>
<evidence type="ECO:0000259" key="4">
    <source>
        <dbReference type="Pfam" id="PF00294"/>
    </source>
</evidence>
<dbReference type="InterPro" id="IPR002173">
    <property type="entry name" value="Carboh/pur_kinase_PfkB_CS"/>
</dbReference>
<proteinExistence type="inferred from homology"/>
<sequence length="280" mass="30212">MTSKPIVVGLGEVLWDMLAEGKRPGGAPANVAYHAAHHGAEGWLISAVGQDALGDDLQQQLHAGGVQLEVARVPFPTGRVEVTLQQGIPSYRIVENTAWDHIPLTQAASRLLARADGVCFGSLAFRTAESRRNLSALLAGMPAETLKVLDINLRQPYYSKELLETLLGLCNALKINDDELKVLADYFNWPTESVCAELMRRYGLRFLILTAGAQYSNVYAHGTLSHLPTPAVQVVDTVGAGDSFTAAFVCAWLRGESLERAHQQAVQTAARACGHAGAWD</sequence>
<dbReference type="AlphaFoldDB" id="A0A1Y4DFF4"/>
<dbReference type="PANTHER" id="PTHR43085">
    <property type="entry name" value="HEXOKINASE FAMILY MEMBER"/>
    <property type="match status" value="1"/>
</dbReference>
<keyword evidence="6" id="KW-1185">Reference proteome</keyword>
<feature type="domain" description="Carbohydrate kinase PfkB" evidence="4">
    <location>
        <begin position="22"/>
        <end position="278"/>
    </location>
</feature>
<evidence type="ECO:0000256" key="1">
    <source>
        <dbReference type="ARBA" id="ARBA00010688"/>
    </source>
</evidence>
<keyword evidence="3 5" id="KW-0418">Kinase</keyword>